<evidence type="ECO:0000256" key="7">
    <source>
        <dbReference type="SAM" id="Phobius"/>
    </source>
</evidence>
<evidence type="ECO:0000259" key="8">
    <source>
        <dbReference type="Pfam" id="PF03600"/>
    </source>
</evidence>
<evidence type="ECO:0000256" key="2">
    <source>
        <dbReference type="ARBA" id="ARBA00022448"/>
    </source>
</evidence>
<evidence type="ECO:0000256" key="1">
    <source>
        <dbReference type="ARBA" id="ARBA00004651"/>
    </source>
</evidence>
<reference evidence="9 10" key="1">
    <citation type="submission" date="2017-10" db="EMBL/GenBank/DDBJ databases">
        <title>Draft genome sequences of strains TRE 1, TRE 9, TRE H and TRI 7, isolated from tamarins, belonging to four potential novel Bifidobacterium species.</title>
        <authorList>
            <person name="Mattarelli P."/>
            <person name="Modesto M."/>
            <person name="Puglisi E."/>
            <person name="Morelli L."/>
            <person name="Spezio C."/>
            <person name="Bonetti A."/>
            <person name="Sandri C."/>
        </authorList>
    </citation>
    <scope>NUCLEOTIDE SEQUENCE [LARGE SCALE GENOMIC DNA]</scope>
    <source>
        <strain evidence="10">TRI7</strain>
    </source>
</reference>
<feature type="transmembrane region" description="Helical" evidence="7">
    <location>
        <begin position="274"/>
        <end position="290"/>
    </location>
</feature>
<feature type="transmembrane region" description="Helical" evidence="7">
    <location>
        <begin position="12"/>
        <end position="31"/>
    </location>
</feature>
<dbReference type="PROSITE" id="PS51257">
    <property type="entry name" value="PROKAR_LIPOPROTEIN"/>
    <property type="match status" value="1"/>
</dbReference>
<dbReference type="PANTHER" id="PTHR43302">
    <property type="entry name" value="TRANSPORTER ARSB-RELATED"/>
    <property type="match status" value="1"/>
</dbReference>
<dbReference type="GO" id="GO:0055085">
    <property type="term" value="P:transmembrane transport"/>
    <property type="evidence" value="ECO:0007669"/>
    <property type="project" value="InterPro"/>
</dbReference>
<dbReference type="RefSeq" id="WP_100512810.1">
    <property type="nucleotide sequence ID" value="NZ_PEBK01000004.1"/>
</dbReference>
<feature type="transmembrane region" description="Helical" evidence="7">
    <location>
        <begin position="99"/>
        <end position="115"/>
    </location>
</feature>
<evidence type="ECO:0000256" key="6">
    <source>
        <dbReference type="ARBA" id="ARBA00023136"/>
    </source>
</evidence>
<evidence type="ECO:0000256" key="4">
    <source>
        <dbReference type="ARBA" id="ARBA00022692"/>
    </source>
</evidence>
<sequence>MQRWIIETLKRETVLVVAAILAVISCFIVPPDDQYVTYVHWNTISQLVCLMLVVCGLQRVGVFRIIGAKLLGRVRTARGLVLTLVALPFFSGMFVTNDVALVTFVPFAIAVLIMADMERQVCLVVTLMTLGANLGSMFTPIGNAHNLYLKAVSGMGTMEFLAIMAPYSGLAAVLLCVITWFVFGGRRVSRFEGLDAAGIEQSVLAPDPSQAQPDEIRITGYGAGYGGWRAAVYAVLFVVCLLGVNGVLPLWLMVVIVVAAFLFCDRRAFAKVDWGLPLTFCAFFMFIGNMKRVPAFYELAQSLVGGHPLELGVAFSQVISNVPTTLLLSGFSDAWRPLIIGTNLGGMGTLIASMASLISYKAVASKYPHSKGRYLGVYTGMNVVFLIALVGLAQVIE</sequence>
<organism evidence="9 10">
    <name type="scientific">Bifidobacterium simiarum</name>
    <dbReference type="NCBI Taxonomy" id="2045441"/>
    <lineage>
        <taxon>Bacteria</taxon>
        <taxon>Bacillati</taxon>
        <taxon>Actinomycetota</taxon>
        <taxon>Actinomycetes</taxon>
        <taxon>Bifidobacteriales</taxon>
        <taxon>Bifidobacteriaceae</taxon>
        <taxon>Bifidobacterium</taxon>
    </lineage>
</organism>
<feature type="transmembrane region" description="Helical" evidence="7">
    <location>
        <begin position="122"/>
        <end position="141"/>
    </location>
</feature>
<evidence type="ECO:0000256" key="5">
    <source>
        <dbReference type="ARBA" id="ARBA00022989"/>
    </source>
</evidence>
<proteinExistence type="predicted"/>
<feature type="transmembrane region" description="Helical" evidence="7">
    <location>
        <begin position="77"/>
        <end position="93"/>
    </location>
</feature>
<evidence type="ECO:0000256" key="3">
    <source>
        <dbReference type="ARBA" id="ARBA00022475"/>
    </source>
</evidence>
<feature type="transmembrane region" description="Helical" evidence="7">
    <location>
        <begin position="161"/>
        <end position="183"/>
    </location>
</feature>
<gene>
    <name evidence="9" type="ORF">CSQ87_05125</name>
</gene>
<feature type="domain" description="Citrate transporter-like" evidence="8">
    <location>
        <begin position="4"/>
        <end position="328"/>
    </location>
</feature>
<keyword evidence="4 7" id="KW-0812">Transmembrane</keyword>
<evidence type="ECO:0000313" key="9">
    <source>
        <dbReference type="EMBL" id="PJM75392.1"/>
    </source>
</evidence>
<dbReference type="GO" id="GO:0005886">
    <property type="term" value="C:plasma membrane"/>
    <property type="evidence" value="ECO:0007669"/>
    <property type="project" value="UniProtKB-SubCell"/>
</dbReference>
<keyword evidence="6 7" id="KW-0472">Membrane</keyword>
<dbReference type="InterPro" id="IPR004680">
    <property type="entry name" value="Cit_transptr-like_dom"/>
</dbReference>
<feature type="transmembrane region" description="Helical" evidence="7">
    <location>
        <begin position="375"/>
        <end position="396"/>
    </location>
</feature>
<dbReference type="AlphaFoldDB" id="A0A2M9HF14"/>
<dbReference type="OrthoDB" id="3177666at2"/>
<feature type="transmembrane region" description="Helical" evidence="7">
    <location>
        <begin position="311"/>
        <end position="332"/>
    </location>
</feature>
<feature type="transmembrane region" description="Helical" evidence="7">
    <location>
        <begin position="43"/>
        <end position="65"/>
    </location>
</feature>
<protein>
    <submittedName>
        <fullName evidence="9">Anion transporter</fullName>
    </submittedName>
</protein>
<keyword evidence="5 7" id="KW-1133">Transmembrane helix</keyword>
<dbReference type="Proteomes" id="UP000231451">
    <property type="component" value="Unassembled WGS sequence"/>
</dbReference>
<name>A0A2M9HF14_9BIFI</name>
<feature type="transmembrane region" description="Helical" evidence="7">
    <location>
        <begin position="338"/>
        <end position="363"/>
    </location>
</feature>
<evidence type="ECO:0000313" key="10">
    <source>
        <dbReference type="Proteomes" id="UP000231451"/>
    </source>
</evidence>
<comment type="subcellular location">
    <subcellularLocation>
        <location evidence="1">Cell membrane</location>
        <topology evidence="1">Multi-pass membrane protein</topology>
    </subcellularLocation>
</comment>
<keyword evidence="10" id="KW-1185">Reference proteome</keyword>
<dbReference type="Pfam" id="PF03600">
    <property type="entry name" value="CitMHS"/>
    <property type="match status" value="1"/>
</dbReference>
<keyword evidence="3" id="KW-1003">Cell membrane</keyword>
<keyword evidence="2" id="KW-0813">Transport</keyword>
<dbReference type="PANTHER" id="PTHR43302:SF5">
    <property type="entry name" value="TRANSPORTER ARSB-RELATED"/>
    <property type="match status" value="1"/>
</dbReference>
<dbReference type="EMBL" id="PEBK01000004">
    <property type="protein sequence ID" value="PJM75392.1"/>
    <property type="molecule type" value="Genomic_DNA"/>
</dbReference>
<comment type="caution">
    <text evidence="9">The sequence shown here is derived from an EMBL/GenBank/DDBJ whole genome shotgun (WGS) entry which is preliminary data.</text>
</comment>
<accession>A0A2M9HF14</accession>
<feature type="transmembrane region" description="Helical" evidence="7">
    <location>
        <begin position="231"/>
        <end position="262"/>
    </location>
</feature>